<evidence type="ECO:0000313" key="3">
    <source>
        <dbReference type="Proteomes" id="UP001141552"/>
    </source>
</evidence>
<name>A0A9Q0F1X1_9ROSI</name>
<proteinExistence type="predicted"/>
<accession>A0A9Q0F1X1</accession>
<evidence type="ECO:0000259" key="1">
    <source>
        <dbReference type="SMART" id="SM00256"/>
    </source>
</evidence>
<dbReference type="GO" id="GO:0000209">
    <property type="term" value="P:protein polyubiquitination"/>
    <property type="evidence" value="ECO:0007669"/>
    <property type="project" value="TreeGrafter"/>
</dbReference>
<reference evidence="2" key="1">
    <citation type="submission" date="2022-02" db="EMBL/GenBank/DDBJ databases">
        <authorList>
            <person name="Henning P.M."/>
            <person name="McCubbin A.G."/>
            <person name="Shore J.S."/>
        </authorList>
    </citation>
    <scope>NUCLEOTIDE SEQUENCE</scope>
    <source>
        <strain evidence="2">F60SS</strain>
        <tissue evidence="2">Leaves</tissue>
    </source>
</reference>
<dbReference type="InterPro" id="IPR039588">
    <property type="entry name" value="FBXO4"/>
</dbReference>
<dbReference type="Pfam" id="PF12937">
    <property type="entry name" value="F-box-like"/>
    <property type="match status" value="1"/>
</dbReference>
<dbReference type="PANTHER" id="PTHR16008:SF4">
    <property type="entry name" value="F-BOX ONLY PROTEIN 4"/>
    <property type="match status" value="1"/>
</dbReference>
<dbReference type="SMART" id="SM00256">
    <property type="entry name" value="FBOX"/>
    <property type="match status" value="1"/>
</dbReference>
<dbReference type="EMBL" id="JAKUCV010007524">
    <property type="protein sequence ID" value="KAJ4823077.1"/>
    <property type="molecule type" value="Genomic_DNA"/>
</dbReference>
<keyword evidence="3" id="KW-1185">Reference proteome</keyword>
<comment type="caution">
    <text evidence="2">The sequence shown here is derived from an EMBL/GenBank/DDBJ whole genome shotgun (WGS) entry which is preliminary data.</text>
</comment>
<dbReference type="GO" id="GO:0031146">
    <property type="term" value="P:SCF-dependent proteasomal ubiquitin-dependent protein catabolic process"/>
    <property type="evidence" value="ECO:0007669"/>
    <property type="project" value="InterPro"/>
</dbReference>
<reference evidence="2" key="2">
    <citation type="journal article" date="2023" name="Plants (Basel)">
        <title>Annotation of the Turnera subulata (Passifloraceae) Draft Genome Reveals the S-Locus Evolved after the Divergence of Turneroideae from Passifloroideae in a Stepwise Manner.</title>
        <authorList>
            <person name="Henning P.M."/>
            <person name="Roalson E.H."/>
            <person name="Mir W."/>
            <person name="McCubbin A.G."/>
            <person name="Shore J.S."/>
        </authorList>
    </citation>
    <scope>NUCLEOTIDE SEQUENCE</scope>
    <source>
        <strain evidence="2">F60SS</strain>
    </source>
</reference>
<dbReference type="Gene3D" id="1.20.1280.50">
    <property type="match status" value="1"/>
</dbReference>
<protein>
    <recommendedName>
        <fullName evidence="1">F-box domain-containing protein</fullName>
    </recommendedName>
</protein>
<dbReference type="InterPro" id="IPR001810">
    <property type="entry name" value="F-box_dom"/>
</dbReference>
<dbReference type="GO" id="GO:0019005">
    <property type="term" value="C:SCF ubiquitin ligase complex"/>
    <property type="evidence" value="ECO:0007669"/>
    <property type="project" value="TreeGrafter"/>
</dbReference>
<evidence type="ECO:0000313" key="2">
    <source>
        <dbReference type="EMBL" id="KAJ4823077.1"/>
    </source>
</evidence>
<dbReference type="OrthoDB" id="3219396at2759"/>
<dbReference type="AlphaFoldDB" id="A0A9Q0F1X1"/>
<dbReference type="SUPFAM" id="SSF81383">
    <property type="entry name" value="F-box domain"/>
    <property type="match status" value="1"/>
</dbReference>
<gene>
    <name evidence="2" type="ORF">Tsubulata_009603</name>
</gene>
<sequence>MKKPHSIAIECSLPLDIALRIASSLQVEDVCALGSCSQFWRELCRSDRIWEPLARNRWPSLSTDPSPIPTNMGWKEFYMETNADRAHKAGTAVEFVEQRSLQFADYKVLTEKLCSWQFSFKDVQMLLFKPTINVYLNLIALHYCIFNLQLKAKDIVDGLVSCKIADRRVDVIWWKLNGHFFGYLLKEKYYSLEDLVSVKHPDLSRIFMGDIGSKSLRLEVLE</sequence>
<feature type="domain" description="F-box" evidence="1">
    <location>
        <begin position="13"/>
        <end position="53"/>
    </location>
</feature>
<dbReference type="PANTHER" id="PTHR16008">
    <property type="entry name" value="F-BOX ONLY PROTEIN 4"/>
    <property type="match status" value="1"/>
</dbReference>
<organism evidence="2 3">
    <name type="scientific">Turnera subulata</name>
    <dbReference type="NCBI Taxonomy" id="218843"/>
    <lineage>
        <taxon>Eukaryota</taxon>
        <taxon>Viridiplantae</taxon>
        <taxon>Streptophyta</taxon>
        <taxon>Embryophyta</taxon>
        <taxon>Tracheophyta</taxon>
        <taxon>Spermatophyta</taxon>
        <taxon>Magnoliopsida</taxon>
        <taxon>eudicotyledons</taxon>
        <taxon>Gunneridae</taxon>
        <taxon>Pentapetalae</taxon>
        <taxon>rosids</taxon>
        <taxon>fabids</taxon>
        <taxon>Malpighiales</taxon>
        <taxon>Passifloraceae</taxon>
        <taxon>Turnera</taxon>
    </lineage>
</organism>
<dbReference type="Proteomes" id="UP001141552">
    <property type="component" value="Unassembled WGS sequence"/>
</dbReference>
<dbReference type="InterPro" id="IPR036047">
    <property type="entry name" value="F-box-like_dom_sf"/>
</dbReference>